<gene>
    <name evidence="3" type="ORF">AMPC_29690</name>
</gene>
<dbReference type="Pfam" id="PF00753">
    <property type="entry name" value="Lactamase_B"/>
    <property type="match status" value="1"/>
</dbReference>
<dbReference type="Proteomes" id="UP001162734">
    <property type="component" value="Chromosome"/>
</dbReference>
<name>A0ABM7XD97_9BACT</name>
<evidence type="ECO:0000313" key="4">
    <source>
        <dbReference type="Proteomes" id="UP001162734"/>
    </source>
</evidence>
<evidence type="ECO:0000313" key="3">
    <source>
        <dbReference type="EMBL" id="BDG09856.1"/>
    </source>
</evidence>
<dbReference type="Gene3D" id="3.90.79.10">
    <property type="entry name" value="Nucleoside Triphosphate Pyrophosphohydrolase"/>
    <property type="match status" value="1"/>
</dbReference>
<dbReference type="PANTHER" id="PTHR23131:SF0">
    <property type="entry name" value="ENDORIBONUCLEASE LACTB2"/>
    <property type="match status" value="1"/>
</dbReference>
<dbReference type="PANTHER" id="PTHR23131">
    <property type="entry name" value="ENDORIBONUCLEASE LACTB2"/>
    <property type="match status" value="1"/>
</dbReference>
<dbReference type="PROSITE" id="PS51462">
    <property type="entry name" value="NUDIX"/>
    <property type="match status" value="1"/>
</dbReference>
<accession>A0ABM7XD97</accession>
<evidence type="ECO:0000259" key="2">
    <source>
        <dbReference type="PROSITE" id="PS51462"/>
    </source>
</evidence>
<dbReference type="Gene3D" id="1.10.10.10">
    <property type="entry name" value="Winged helix-like DNA-binding domain superfamily/Winged helix DNA-binding domain"/>
    <property type="match status" value="1"/>
</dbReference>
<protein>
    <recommendedName>
        <fullName evidence="2">Nudix hydrolase domain-containing protein</fullName>
    </recommendedName>
</protein>
<dbReference type="Gene3D" id="3.60.15.10">
    <property type="entry name" value="Ribonuclease Z/Hydroxyacylglutathione hydrolase-like"/>
    <property type="match status" value="1"/>
</dbReference>
<dbReference type="SUPFAM" id="SSF55811">
    <property type="entry name" value="Nudix"/>
    <property type="match status" value="1"/>
</dbReference>
<dbReference type="InterPro" id="IPR036866">
    <property type="entry name" value="RibonucZ/Hydroxyglut_hydro"/>
</dbReference>
<dbReference type="InterPro" id="IPR001279">
    <property type="entry name" value="Metallo-B-lactamas"/>
</dbReference>
<feature type="region of interest" description="Disordered" evidence="1">
    <location>
        <begin position="126"/>
        <end position="147"/>
    </location>
</feature>
<keyword evidence="4" id="KW-1185">Reference proteome</keyword>
<organism evidence="3 4">
    <name type="scientific">Anaeromyxobacter paludicola</name>
    <dbReference type="NCBI Taxonomy" id="2918171"/>
    <lineage>
        <taxon>Bacteria</taxon>
        <taxon>Pseudomonadati</taxon>
        <taxon>Myxococcota</taxon>
        <taxon>Myxococcia</taxon>
        <taxon>Myxococcales</taxon>
        <taxon>Cystobacterineae</taxon>
        <taxon>Anaeromyxobacteraceae</taxon>
        <taxon>Anaeromyxobacter</taxon>
    </lineage>
</organism>
<dbReference type="RefSeq" id="WP_248342257.1">
    <property type="nucleotide sequence ID" value="NZ_AP025592.1"/>
</dbReference>
<proteinExistence type="predicted"/>
<dbReference type="EMBL" id="AP025592">
    <property type="protein sequence ID" value="BDG09856.1"/>
    <property type="molecule type" value="Genomic_DNA"/>
</dbReference>
<dbReference type="SUPFAM" id="SSF56281">
    <property type="entry name" value="Metallo-hydrolase/oxidoreductase"/>
    <property type="match status" value="1"/>
</dbReference>
<dbReference type="InterPro" id="IPR015797">
    <property type="entry name" value="NUDIX_hydrolase-like_dom_sf"/>
</dbReference>
<reference evidence="4" key="1">
    <citation type="journal article" date="2022" name="Int. J. Syst. Evol. Microbiol.">
        <title>Anaeromyxobacter oryzae sp. nov., Anaeromyxobacter diazotrophicus sp. nov. and Anaeromyxobacter paludicola sp. nov., isolated from paddy soils.</title>
        <authorList>
            <person name="Itoh H."/>
            <person name="Xu Z."/>
            <person name="Mise K."/>
            <person name="Masuda Y."/>
            <person name="Ushijima N."/>
            <person name="Hayakawa C."/>
            <person name="Shiratori Y."/>
            <person name="Senoo K."/>
        </authorList>
    </citation>
    <scope>NUCLEOTIDE SEQUENCE [LARGE SCALE GENOMIC DNA]</scope>
    <source>
        <strain evidence="4">Red630</strain>
    </source>
</reference>
<sequence length="535" mass="57081">MSATFPGLPPAPPPTDPVPAAAVVLWRAGPQGRELYWVRRGEPLRFAGGFHAFPGGRLDPADRELPVRGAAGEQAALVACACRELFEETGVLLARGAERVPAAARESARRALLEASTVRLATAGVPVPGGAGLSSPPPRGGAPEGAGEPTDAALFARFLEAQRLTLDAALLTRAGRWITPHFLPLRYDARLFLAPLPAGEAPEVWPGELSGGEFIPAVEALARWARGDALLHPPNLWAVTCLARHPPDRAAEAMREPPECAAHVPARIEFQKGVFLCALRTPTLPPATHTNCWLLDTGDGGLALVDPGSGEPAELSRLDALLAHLAGEGLRAREIWLTHHHPDHVGGVAALRARGLPLLAHPRTLELLGDLGRGGEPVGDAALLHGRWRALHTPGHASGHLCFHDERTRALFCGDMVSTLSTVVIDPPDGDMAEYQRQLARLVDLAPRTLFPAHGSPAPNAVAKLEGYLSHRQEREDRILAALSPPAPLAEVTARAYPDAPRLMLPAAERSCLATLLKLEREGLAARDEDRWMHA</sequence>
<dbReference type="InterPro" id="IPR050662">
    <property type="entry name" value="Sec-metab_biosynth-thioest"/>
</dbReference>
<evidence type="ECO:0000256" key="1">
    <source>
        <dbReference type="SAM" id="MobiDB-lite"/>
    </source>
</evidence>
<dbReference type="CDD" id="cd18870">
    <property type="entry name" value="NUDIX_AcylCoAdiphos_Nudt19"/>
    <property type="match status" value="1"/>
</dbReference>
<dbReference type="InterPro" id="IPR000086">
    <property type="entry name" value="NUDIX_hydrolase_dom"/>
</dbReference>
<dbReference type="InterPro" id="IPR036388">
    <property type="entry name" value="WH-like_DNA-bd_sf"/>
</dbReference>
<feature type="domain" description="Nudix hydrolase" evidence="2">
    <location>
        <begin position="16"/>
        <end position="200"/>
    </location>
</feature>
<dbReference type="Pfam" id="PF17778">
    <property type="entry name" value="WHD_BLACT"/>
    <property type="match status" value="1"/>
</dbReference>
<dbReference type="InterPro" id="IPR041516">
    <property type="entry name" value="LACTB2_WH"/>
</dbReference>
<dbReference type="SMART" id="SM00849">
    <property type="entry name" value="Lactamase_B"/>
    <property type="match status" value="1"/>
</dbReference>